<comment type="caution">
    <text evidence="2">The sequence shown here is derived from an EMBL/GenBank/DDBJ whole genome shotgun (WGS) entry which is preliminary data.</text>
</comment>
<feature type="transmembrane region" description="Helical" evidence="1">
    <location>
        <begin position="48"/>
        <end position="69"/>
    </location>
</feature>
<feature type="transmembrane region" description="Helical" evidence="1">
    <location>
        <begin position="106"/>
        <end position="122"/>
    </location>
</feature>
<dbReference type="AlphaFoldDB" id="A0A370HW61"/>
<organism evidence="2 3">
    <name type="scientific">Nocardia pseudobrasiliensis</name>
    <dbReference type="NCBI Taxonomy" id="45979"/>
    <lineage>
        <taxon>Bacteria</taxon>
        <taxon>Bacillati</taxon>
        <taxon>Actinomycetota</taxon>
        <taxon>Actinomycetes</taxon>
        <taxon>Mycobacteriales</taxon>
        <taxon>Nocardiaceae</taxon>
        <taxon>Nocardia</taxon>
    </lineage>
</organism>
<dbReference type="EMBL" id="QQBC01000012">
    <property type="protein sequence ID" value="RDI62739.1"/>
    <property type="molecule type" value="Genomic_DNA"/>
</dbReference>
<dbReference type="NCBIfam" id="NF041646">
    <property type="entry name" value="VC0807_fam"/>
    <property type="match status" value="1"/>
</dbReference>
<feature type="transmembrane region" description="Helical" evidence="1">
    <location>
        <begin position="76"/>
        <end position="94"/>
    </location>
</feature>
<feature type="transmembrane region" description="Helical" evidence="1">
    <location>
        <begin position="163"/>
        <end position="184"/>
    </location>
</feature>
<keyword evidence="3" id="KW-1185">Reference proteome</keyword>
<protein>
    <recommendedName>
        <fullName evidence="4">Intracellular septation protein A</fullName>
    </recommendedName>
</protein>
<keyword evidence="1" id="KW-0812">Transmembrane</keyword>
<dbReference type="Proteomes" id="UP000254869">
    <property type="component" value="Unassembled WGS sequence"/>
</dbReference>
<sequence length="221" mass="24789">MNQQQAIATDRSTRQKNAALRRHIIRQLIVELALPLGGYYALRAAGVNPWLALIVPALLTVPFIVYTAIRQRRVDVLAIFTLTIIVLGTIMSLVTGDPRTLLVRDSWLGGVLGLWILGTLFTRQPFMRIMARTIVTVKIGEEGYRQWDARWDNDSRFRYHLRVLTAVWGSAFALDAVVRVVLAYTLPVDSVPLISTLQWLAVLAALLGFHTVYVGRNGLKV</sequence>
<proteinExistence type="predicted"/>
<reference evidence="2 3" key="1">
    <citation type="submission" date="2018-07" db="EMBL/GenBank/DDBJ databases">
        <title>Genomic Encyclopedia of Type Strains, Phase IV (KMG-IV): sequencing the most valuable type-strain genomes for metagenomic binning, comparative biology and taxonomic classification.</title>
        <authorList>
            <person name="Goeker M."/>
        </authorList>
    </citation>
    <scope>NUCLEOTIDE SEQUENCE [LARGE SCALE GENOMIC DNA]</scope>
    <source>
        <strain evidence="2 3">DSM 44290</strain>
    </source>
</reference>
<accession>A0A370HW61</accession>
<dbReference type="RefSeq" id="WP_067999356.1">
    <property type="nucleotide sequence ID" value="NZ_QQBC01000012.1"/>
</dbReference>
<evidence type="ECO:0000313" key="3">
    <source>
        <dbReference type="Proteomes" id="UP000254869"/>
    </source>
</evidence>
<dbReference type="STRING" id="1210086.GCA_001613105_03783"/>
<evidence type="ECO:0008006" key="4">
    <source>
        <dbReference type="Google" id="ProtNLM"/>
    </source>
</evidence>
<keyword evidence="1" id="KW-0472">Membrane</keyword>
<feature type="transmembrane region" description="Helical" evidence="1">
    <location>
        <begin position="196"/>
        <end position="215"/>
    </location>
</feature>
<evidence type="ECO:0000256" key="1">
    <source>
        <dbReference type="SAM" id="Phobius"/>
    </source>
</evidence>
<keyword evidence="1" id="KW-1133">Transmembrane helix</keyword>
<feature type="transmembrane region" description="Helical" evidence="1">
    <location>
        <begin position="24"/>
        <end position="42"/>
    </location>
</feature>
<gene>
    <name evidence="2" type="ORF">DFR76_11256</name>
</gene>
<name>A0A370HW61_9NOCA</name>
<evidence type="ECO:0000313" key="2">
    <source>
        <dbReference type="EMBL" id="RDI62739.1"/>
    </source>
</evidence>